<dbReference type="Proteomes" id="UP000327118">
    <property type="component" value="Unassembled WGS sequence"/>
</dbReference>
<name>A0A5N6ZG95_9EURO</name>
<reference evidence="2" key="1">
    <citation type="submission" date="2019-04" db="EMBL/GenBank/DDBJ databases">
        <title>Friends and foes A comparative genomics studyof 23 Aspergillus species from section Flavi.</title>
        <authorList>
            <consortium name="DOE Joint Genome Institute"/>
            <person name="Kjaerbolling I."/>
            <person name="Vesth T."/>
            <person name="Frisvad J.C."/>
            <person name="Nybo J.L."/>
            <person name="Theobald S."/>
            <person name="Kildgaard S."/>
            <person name="Isbrandt T."/>
            <person name="Kuo A."/>
            <person name="Sato A."/>
            <person name="Lyhne E.K."/>
            <person name="Kogle M.E."/>
            <person name="Wiebenga A."/>
            <person name="Kun R.S."/>
            <person name="Lubbers R.J."/>
            <person name="Makela M.R."/>
            <person name="Barry K."/>
            <person name="Chovatia M."/>
            <person name="Clum A."/>
            <person name="Daum C."/>
            <person name="Haridas S."/>
            <person name="He G."/>
            <person name="LaButti K."/>
            <person name="Lipzen A."/>
            <person name="Mondo S."/>
            <person name="Riley R."/>
            <person name="Salamov A."/>
            <person name="Simmons B.A."/>
            <person name="Magnuson J.K."/>
            <person name="Henrissat B."/>
            <person name="Mortensen U.H."/>
            <person name="Larsen T.O."/>
            <person name="Devries R.P."/>
            <person name="Grigoriev I.V."/>
            <person name="Machida M."/>
            <person name="Baker S.E."/>
            <person name="Andersen M.R."/>
        </authorList>
    </citation>
    <scope>NUCLEOTIDE SEQUENCE [LARGE SCALE GENOMIC DNA]</scope>
    <source>
        <strain evidence="2">CBS 553.77</strain>
    </source>
</reference>
<dbReference type="EMBL" id="ML739036">
    <property type="protein sequence ID" value="KAE8356684.1"/>
    <property type="molecule type" value="Genomic_DNA"/>
</dbReference>
<keyword evidence="2" id="KW-1185">Reference proteome</keyword>
<accession>A0A5N6ZG95</accession>
<evidence type="ECO:0000313" key="2">
    <source>
        <dbReference type="Proteomes" id="UP000327118"/>
    </source>
</evidence>
<organism evidence="1 2">
    <name type="scientific">Aspergillus coremiiformis</name>
    <dbReference type="NCBI Taxonomy" id="138285"/>
    <lineage>
        <taxon>Eukaryota</taxon>
        <taxon>Fungi</taxon>
        <taxon>Dikarya</taxon>
        <taxon>Ascomycota</taxon>
        <taxon>Pezizomycotina</taxon>
        <taxon>Eurotiomycetes</taxon>
        <taxon>Eurotiomycetidae</taxon>
        <taxon>Eurotiales</taxon>
        <taxon>Aspergillaceae</taxon>
        <taxon>Aspergillus</taxon>
        <taxon>Aspergillus subgen. Circumdati</taxon>
    </lineage>
</organism>
<dbReference type="AlphaFoldDB" id="A0A5N6ZG95"/>
<evidence type="ECO:0000313" key="1">
    <source>
        <dbReference type="EMBL" id="KAE8356684.1"/>
    </source>
</evidence>
<sequence length="196" mass="22993">MSNVEDLKLYVALFKKPDTKEKRVEEEEDRYHWTFIIGPQITPTFGDGSSHSKNFNPTTWQAFWKVNKAGKCNIPSNGPLVPFTIIRVADVKHYARLTKKIRPSCLSAMFQQQCNCKRRVQKLWGKLWDDDRLLNTTPSPRHELPGWDEVQRATMGCIAAKRENERYDHHQKSELIMPAIKDLVNQNCIFYWESQR</sequence>
<protein>
    <submittedName>
        <fullName evidence="1">Uncharacterized protein</fullName>
    </submittedName>
</protein>
<gene>
    <name evidence="1" type="ORF">BDV28DRAFT_145008</name>
</gene>
<dbReference type="InterPro" id="IPR054208">
    <property type="entry name" value="DUF6914"/>
</dbReference>
<dbReference type="Pfam" id="PF21858">
    <property type="entry name" value="DUF6914"/>
    <property type="match status" value="1"/>
</dbReference>
<proteinExistence type="predicted"/>